<name>A0ABN2ABD3_9MICO</name>
<keyword evidence="3 4" id="KW-0378">Hydrolase</keyword>
<feature type="region of interest" description="Disordered" evidence="5">
    <location>
        <begin position="141"/>
        <end position="160"/>
    </location>
</feature>
<dbReference type="InterPro" id="IPR020084">
    <property type="entry name" value="NUDIX_hydrolase_CS"/>
</dbReference>
<dbReference type="RefSeq" id="WP_173151480.1">
    <property type="nucleotide sequence ID" value="NZ_BAAALX010000009.1"/>
</dbReference>
<dbReference type="Gene3D" id="3.90.79.10">
    <property type="entry name" value="Nucleoside Triphosphate Pyrophosphohydrolase"/>
    <property type="match status" value="1"/>
</dbReference>
<dbReference type="PANTHER" id="PTHR43046:SF2">
    <property type="entry name" value="8-OXO-DGTP DIPHOSPHATASE-RELATED"/>
    <property type="match status" value="1"/>
</dbReference>
<comment type="similarity">
    <text evidence="2 4">Belongs to the Nudix hydrolase family.</text>
</comment>
<dbReference type="InterPro" id="IPR020476">
    <property type="entry name" value="Nudix_hydrolase"/>
</dbReference>
<comment type="caution">
    <text evidence="7">The sequence shown here is derived from an EMBL/GenBank/DDBJ whole genome shotgun (WGS) entry which is preliminary data.</text>
</comment>
<evidence type="ECO:0000256" key="2">
    <source>
        <dbReference type="ARBA" id="ARBA00005582"/>
    </source>
</evidence>
<evidence type="ECO:0000256" key="1">
    <source>
        <dbReference type="ARBA" id="ARBA00001946"/>
    </source>
</evidence>
<sequence length="160" mass="17321">MKDIRVSALVLFHPQRRELLMVRKAGTSSFMLPGGKPEVGETSEDTIVREIAEELGLDLDGHRLHPLGTFAAPAANEADHRVIGDVFCYDGLPAALDVENIAHLAEIAEAGWFPIDPLPADTDLRQFAPLTRNEVIPALQAAGRPASGDRLRASPAANRR</sequence>
<organism evidence="7 8">
    <name type="scientific">Brevibacterium permense</name>
    <dbReference type="NCBI Taxonomy" id="234834"/>
    <lineage>
        <taxon>Bacteria</taxon>
        <taxon>Bacillati</taxon>
        <taxon>Actinomycetota</taxon>
        <taxon>Actinomycetes</taxon>
        <taxon>Micrococcales</taxon>
        <taxon>Brevibacteriaceae</taxon>
        <taxon>Brevibacterium</taxon>
    </lineage>
</organism>
<dbReference type="PANTHER" id="PTHR43046">
    <property type="entry name" value="GDP-MANNOSE MANNOSYL HYDROLASE"/>
    <property type="match status" value="1"/>
</dbReference>
<dbReference type="InterPro" id="IPR000086">
    <property type="entry name" value="NUDIX_hydrolase_dom"/>
</dbReference>
<protein>
    <submittedName>
        <fullName evidence="7">NUDIX domain-containing protein</fullName>
    </submittedName>
</protein>
<dbReference type="CDD" id="cd04690">
    <property type="entry name" value="NUDIX_Hydrolase"/>
    <property type="match status" value="1"/>
</dbReference>
<evidence type="ECO:0000259" key="6">
    <source>
        <dbReference type="PROSITE" id="PS51462"/>
    </source>
</evidence>
<reference evidence="7 8" key="1">
    <citation type="journal article" date="2019" name="Int. J. Syst. Evol. Microbiol.">
        <title>The Global Catalogue of Microorganisms (GCM) 10K type strain sequencing project: providing services to taxonomists for standard genome sequencing and annotation.</title>
        <authorList>
            <consortium name="The Broad Institute Genomics Platform"/>
            <consortium name="The Broad Institute Genome Sequencing Center for Infectious Disease"/>
            <person name="Wu L."/>
            <person name="Ma J."/>
        </authorList>
    </citation>
    <scope>NUCLEOTIDE SEQUENCE [LARGE SCALE GENOMIC DNA]</scope>
    <source>
        <strain evidence="7 8">JCM 13318</strain>
    </source>
</reference>
<dbReference type="Pfam" id="PF00293">
    <property type="entry name" value="NUDIX"/>
    <property type="match status" value="1"/>
</dbReference>
<dbReference type="PROSITE" id="PS51462">
    <property type="entry name" value="NUDIX"/>
    <property type="match status" value="1"/>
</dbReference>
<evidence type="ECO:0000256" key="5">
    <source>
        <dbReference type="SAM" id="MobiDB-lite"/>
    </source>
</evidence>
<evidence type="ECO:0000313" key="8">
    <source>
        <dbReference type="Proteomes" id="UP001500177"/>
    </source>
</evidence>
<keyword evidence="8" id="KW-1185">Reference proteome</keyword>
<feature type="domain" description="Nudix hydrolase" evidence="6">
    <location>
        <begin position="2"/>
        <end position="135"/>
    </location>
</feature>
<dbReference type="InterPro" id="IPR015797">
    <property type="entry name" value="NUDIX_hydrolase-like_dom_sf"/>
</dbReference>
<dbReference type="PRINTS" id="PR00502">
    <property type="entry name" value="NUDIXFAMILY"/>
</dbReference>
<dbReference type="EMBL" id="BAAALX010000009">
    <property type="protein sequence ID" value="GAA1514556.1"/>
    <property type="molecule type" value="Genomic_DNA"/>
</dbReference>
<proteinExistence type="inferred from homology"/>
<dbReference type="PROSITE" id="PS00893">
    <property type="entry name" value="NUDIX_BOX"/>
    <property type="match status" value="1"/>
</dbReference>
<dbReference type="Proteomes" id="UP001500177">
    <property type="component" value="Unassembled WGS sequence"/>
</dbReference>
<accession>A0ABN2ABD3</accession>
<gene>
    <name evidence="7" type="ORF">GCM10009690_16930</name>
</gene>
<dbReference type="SUPFAM" id="SSF55811">
    <property type="entry name" value="Nudix"/>
    <property type="match status" value="1"/>
</dbReference>
<evidence type="ECO:0000313" key="7">
    <source>
        <dbReference type="EMBL" id="GAA1514556.1"/>
    </source>
</evidence>
<evidence type="ECO:0000256" key="4">
    <source>
        <dbReference type="RuleBase" id="RU003476"/>
    </source>
</evidence>
<comment type="cofactor">
    <cofactor evidence="1">
        <name>Mg(2+)</name>
        <dbReference type="ChEBI" id="CHEBI:18420"/>
    </cofactor>
</comment>
<evidence type="ECO:0000256" key="3">
    <source>
        <dbReference type="ARBA" id="ARBA00022801"/>
    </source>
</evidence>